<feature type="transmembrane region" description="Helical" evidence="1">
    <location>
        <begin position="98"/>
        <end position="116"/>
    </location>
</feature>
<feature type="transmembrane region" description="Helical" evidence="1">
    <location>
        <begin position="59"/>
        <end position="78"/>
    </location>
</feature>
<keyword evidence="1" id="KW-0812">Transmembrane</keyword>
<accession>A0A942YU75</accession>
<proteinExistence type="predicted"/>
<gene>
    <name evidence="2" type="ORF">KHA99_04210</name>
</gene>
<keyword evidence="3" id="KW-1185">Reference proteome</keyword>
<organism evidence="2 3">
    <name type="scientific">Neobacillus rhizophilus</name>
    <dbReference type="NCBI Taxonomy" id="2833579"/>
    <lineage>
        <taxon>Bacteria</taxon>
        <taxon>Bacillati</taxon>
        <taxon>Bacillota</taxon>
        <taxon>Bacilli</taxon>
        <taxon>Bacillales</taxon>
        <taxon>Bacillaceae</taxon>
        <taxon>Neobacillus</taxon>
    </lineage>
</organism>
<feature type="transmembrane region" description="Helical" evidence="1">
    <location>
        <begin position="34"/>
        <end position="53"/>
    </location>
</feature>
<dbReference type="RefSeq" id="WP_213116160.1">
    <property type="nucleotide sequence ID" value="NZ_JAGYPF010000001.1"/>
</dbReference>
<keyword evidence="1" id="KW-1133">Transmembrane helix</keyword>
<protein>
    <submittedName>
        <fullName evidence="2">Cytochrome c biogenesis protein CcdC</fullName>
    </submittedName>
</protein>
<dbReference type="PIRSF" id="PIRSF021441">
    <property type="entry name" value="DUF1453"/>
    <property type="match status" value="1"/>
</dbReference>
<keyword evidence="1" id="KW-0472">Membrane</keyword>
<evidence type="ECO:0000313" key="2">
    <source>
        <dbReference type="EMBL" id="MBS4211665.1"/>
    </source>
</evidence>
<name>A0A942YU75_9BACI</name>
<dbReference type="InterPro" id="IPR058247">
    <property type="entry name" value="DUF1453"/>
</dbReference>
<evidence type="ECO:0000313" key="3">
    <source>
        <dbReference type="Proteomes" id="UP000679749"/>
    </source>
</evidence>
<dbReference type="PANTHER" id="PTHR39164:SF1">
    <property type="entry name" value="PROTEIN CCDC"/>
    <property type="match status" value="1"/>
</dbReference>
<dbReference type="InterPro" id="IPR031306">
    <property type="entry name" value="CcdC"/>
</dbReference>
<reference evidence="2" key="1">
    <citation type="submission" date="2021-05" db="EMBL/GenBank/DDBJ databases">
        <title>Novel Bacillus species.</title>
        <authorList>
            <person name="Liu G."/>
        </authorList>
    </citation>
    <scope>NUCLEOTIDE SEQUENCE</scope>
    <source>
        <strain evidence="2">FJAT-49825</strain>
    </source>
</reference>
<dbReference type="PANTHER" id="PTHR39164">
    <property type="entry name" value="PROTEIN CCDC"/>
    <property type="match status" value="1"/>
</dbReference>
<dbReference type="AlphaFoldDB" id="A0A942YU75"/>
<comment type="caution">
    <text evidence="2">The sequence shown here is derived from an EMBL/GenBank/DDBJ whole genome shotgun (WGS) entry which is preliminary data.</text>
</comment>
<feature type="transmembrane region" description="Helical" evidence="1">
    <location>
        <begin position="6"/>
        <end position="22"/>
    </location>
</feature>
<evidence type="ECO:0000256" key="1">
    <source>
        <dbReference type="SAM" id="Phobius"/>
    </source>
</evidence>
<dbReference type="Proteomes" id="UP000679749">
    <property type="component" value="Unassembled WGS sequence"/>
</dbReference>
<feature type="transmembrane region" description="Helical" evidence="1">
    <location>
        <begin position="122"/>
        <end position="142"/>
    </location>
</feature>
<dbReference type="EMBL" id="JAGYPF010000001">
    <property type="protein sequence ID" value="MBS4211665.1"/>
    <property type="molecule type" value="Genomic_DNA"/>
</dbReference>
<sequence length="165" mass="18696">MNGLAMYGIFFVIFGLVFWRRTRAMVRPVQGSGIKILLPMLFLLPGFSALLQFQLHLKVWEVGVAALIGVLLAVPLIFTTNYEIRQDGKIYAQKNKTFFIALIAVLVIRIALRQFISGIDPISLSMLFFTVAVGYVVPWRIISFIKFRKVKQSQMLGEEIVTIKA</sequence>
<dbReference type="Pfam" id="PF07301">
    <property type="entry name" value="DUF1453"/>
    <property type="match status" value="1"/>
</dbReference>